<evidence type="ECO:0000313" key="3">
    <source>
        <dbReference type="Proteomes" id="UP001146351"/>
    </source>
</evidence>
<evidence type="ECO:0000256" key="1">
    <source>
        <dbReference type="SAM" id="MobiDB-lite"/>
    </source>
</evidence>
<gene>
    <name evidence="2" type="ORF">N7492_005530</name>
</gene>
<dbReference type="OrthoDB" id="5337308at2759"/>
<keyword evidence="3" id="KW-1185">Reference proteome</keyword>
<feature type="region of interest" description="Disordered" evidence="1">
    <location>
        <begin position="237"/>
        <end position="259"/>
    </location>
</feature>
<dbReference type="AlphaFoldDB" id="A0A9W9IFX0"/>
<sequence length="274" mass="30762">MGVSRWDKFYNKGKRDMESLSARLGNSDAQDPDPIAESEMSEKLATTWKKVSANEITLRNGVEGSDHFFDVNAKLKKLKTLYYHSFFSPRPGVIIAASNEGYDKSSNTTMPWKWSKTIGTLWMQACTKDNLLPSSLKWIFRDTITNPETRDVLKEALLRTKVNMKTLDTIEKTFTRKDEAFYAIMGTPNGNGIPWLLKEYAHHLGEKTVTSITILAEMDDPTNPLFDLKFAIGKAPTRESTTATNTSPPEIDPQNAYDDEDDGCGCHGLSCTLM</sequence>
<organism evidence="2 3">
    <name type="scientific">Penicillium capsulatum</name>
    <dbReference type="NCBI Taxonomy" id="69766"/>
    <lineage>
        <taxon>Eukaryota</taxon>
        <taxon>Fungi</taxon>
        <taxon>Dikarya</taxon>
        <taxon>Ascomycota</taxon>
        <taxon>Pezizomycotina</taxon>
        <taxon>Eurotiomycetes</taxon>
        <taxon>Eurotiomycetidae</taxon>
        <taxon>Eurotiales</taxon>
        <taxon>Aspergillaceae</taxon>
        <taxon>Penicillium</taxon>
    </lineage>
</organism>
<name>A0A9W9IFX0_9EURO</name>
<dbReference type="EMBL" id="JAPQKO010000003">
    <property type="protein sequence ID" value="KAJ5172937.1"/>
    <property type="molecule type" value="Genomic_DNA"/>
</dbReference>
<reference evidence="2" key="2">
    <citation type="journal article" date="2023" name="IMA Fungus">
        <title>Comparative genomic study of the Penicillium genus elucidates a diverse pangenome and 15 lateral gene transfer events.</title>
        <authorList>
            <person name="Petersen C."/>
            <person name="Sorensen T."/>
            <person name="Nielsen M.R."/>
            <person name="Sondergaard T.E."/>
            <person name="Sorensen J.L."/>
            <person name="Fitzpatrick D.A."/>
            <person name="Frisvad J.C."/>
            <person name="Nielsen K.L."/>
        </authorList>
    </citation>
    <scope>NUCLEOTIDE SEQUENCE</scope>
    <source>
        <strain evidence="2">IBT 21917</strain>
    </source>
</reference>
<proteinExistence type="predicted"/>
<comment type="caution">
    <text evidence="2">The sequence shown here is derived from an EMBL/GenBank/DDBJ whole genome shotgun (WGS) entry which is preliminary data.</text>
</comment>
<dbReference type="Proteomes" id="UP001146351">
    <property type="component" value="Unassembled WGS sequence"/>
</dbReference>
<evidence type="ECO:0000313" key="2">
    <source>
        <dbReference type="EMBL" id="KAJ5172937.1"/>
    </source>
</evidence>
<reference evidence="2" key="1">
    <citation type="submission" date="2022-11" db="EMBL/GenBank/DDBJ databases">
        <authorList>
            <person name="Petersen C."/>
        </authorList>
    </citation>
    <scope>NUCLEOTIDE SEQUENCE</scope>
    <source>
        <strain evidence="2">IBT 21917</strain>
    </source>
</reference>
<accession>A0A9W9IFX0</accession>
<protein>
    <submittedName>
        <fullName evidence="2">Uncharacterized protein</fullName>
    </submittedName>
</protein>
<feature type="compositionally biased region" description="Polar residues" evidence="1">
    <location>
        <begin position="238"/>
        <end position="248"/>
    </location>
</feature>